<dbReference type="EMBL" id="FNAN01000026">
    <property type="protein sequence ID" value="SDG97104.1"/>
    <property type="molecule type" value="Genomic_DNA"/>
</dbReference>
<feature type="transmembrane region" description="Helical" evidence="1">
    <location>
        <begin position="45"/>
        <end position="67"/>
    </location>
</feature>
<dbReference type="InterPro" id="IPR018669">
    <property type="entry name" value="Toxin_HigB"/>
</dbReference>
<evidence type="ECO:0000313" key="3">
    <source>
        <dbReference type="Proteomes" id="UP000198748"/>
    </source>
</evidence>
<name>A0A1G7YL28_9BACT</name>
<dbReference type="GO" id="GO:0110001">
    <property type="term" value="C:toxin-antitoxin complex"/>
    <property type="evidence" value="ECO:0007669"/>
    <property type="project" value="InterPro"/>
</dbReference>
<keyword evidence="3" id="KW-1185">Reference proteome</keyword>
<protein>
    <submittedName>
        <fullName evidence="2">mRNA interferase HigB</fullName>
    </submittedName>
</protein>
<dbReference type="STRING" id="659014.SAMN04487996_12658"/>
<dbReference type="GO" id="GO:0004519">
    <property type="term" value="F:endonuclease activity"/>
    <property type="evidence" value="ECO:0007669"/>
    <property type="project" value="InterPro"/>
</dbReference>
<organism evidence="2 3">
    <name type="scientific">Dyadobacter soli</name>
    <dbReference type="NCBI Taxonomy" id="659014"/>
    <lineage>
        <taxon>Bacteria</taxon>
        <taxon>Pseudomonadati</taxon>
        <taxon>Bacteroidota</taxon>
        <taxon>Cytophagia</taxon>
        <taxon>Cytophagales</taxon>
        <taxon>Spirosomataceae</taxon>
        <taxon>Dyadobacter</taxon>
    </lineage>
</organism>
<dbReference type="AlphaFoldDB" id="A0A1G7YL28"/>
<accession>A0A1G7YL28</accession>
<dbReference type="Pfam" id="PF09907">
    <property type="entry name" value="HigB_toxin"/>
    <property type="match status" value="1"/>
</dbReference>
<dbReference type="Proteomes" id="UP000198748">
    <property type="component" value="Unassembled WGS sequence"/>
</dbReference>
<gene>
    <name evidence="2" type="ORF">SAMN04487996_12658</name>
</gene>
<keyword evidence="1" id="KW-1133">Transmembrane helix</keyword>
<dbReference type="GO" id="GO:0003723">
    <property type="term" value="F:RNA binding"/>
    <property type="evidence" value="ECO:0007669"/>
    <property type="project" value="InterPro"/>
</dbReference>
<reference evidence="3" key="1">
    <citation type="submission" date="2016-10" db="EMBL/GenBank/DDBJ databases">
        <authorList>
            <person name="Varghese N."/>
            <person name="Submissions S."/>
        </authorList>
    </citation>
    <scope>NUCLEOTIDE SEQUENCE [LARGE SCALE GENOMIC DNA]</scope>
    <source>
        <strain evidence="3">DSM 25329</strain>
    </source>
</reference>
<dbReference type="RefSeq" id="WP_262485727.1">
    <property type="nucleotide sequence ID" value="NZ_FNAN01000026.1"/>
</dbReference>
<proteinExistence type="predicted"/>
<evidence type="ECO:0000313" key="2">
    <source>
        <dbReference type="EMBL" id="SDG97104.1"/>
    </source>
</evidence>
<sequence>MLSWFDMASDADWSNFHDVRKTFNSVDAVGNDRYVFNVKGNKYRIVALIIFSTRTMYILFIGTHSAYNKIDASKIKYQK</sequence>
<evidence type="ECO:0000256" key="1">
    <source>
        <dbReference type="SAM" id="Phobius"/>
    </source>
</evidence>
<keyword evidence="1" id="KW-0812">Transmembrane</keyword>
<keyword evidence="1" id="KW-0472">Membrane</keyword>